<reference evidence="3" key="1">
    <citation type="journal article" date="2014" name="Int. J. Syst. Evol. Microbiol.">
        <title>Complete genome sequence of Corynebacterium casei LMG S-19264T (=DSM 44701T), isolated from a smear-ripened cheese.</title>
        <authorList>
            <consortium name="US DOE Joint Genome Institute (JGI-PGF)"/>
            <person name="Walter F."/>
            <person name="Albersmeier A."/>
            <person name="Kalinowski J."/>
            <person name="Ruckert C."/>
        </authorList>
    </citation>
    <scope>NUCLEOTIDE SEQUENCE</scope>
    <source>
        <strain evidence="3">JCM 4122</strain>
    </source>
</reference>
<feature type="compositionally biased region" description="Low complexity" evidence="1">
    <location>
        <begin position="10"/>
        <end position="39"/>
    </location>
</feature>
<evidence type="ECO:0000256" key="2">
    <source>
        <dbReference type="SAM" id="Phobius"/>
    </source>
</evidence>
<evidence type="ECO:0000256" key="1">
    <source>
        <dbReference type="SAM" id="MobiDB-lite"/>
    </source>
</evidence>
<evidence type="ECO:0000313" key="4">
    <source>
        <dbReference type="Proteomes" id="UP000632849"/>
    </source>
</evidence>
<name>A0A919BLL6_STRFL</name>
<dbReference type="PANTHER" id="PTHR33133">
    <property type="entry name" value="OS08G0107100 PROTEIN-RELATED"/>
    <property type="match status" value="1"/>
</dbReference>
<evidence type="ECO:0000313" key="3">
    <source>
        <dbReference type="EMBL" id="GHF98905.1"/>
    </source>
</evidence>
<keyword evidence="2" id="KW-0472">Membrane</keyword>
<keyword evidence="2" id="KW-1133">Transmembrane helix</keyword>
<feature type="region of interest" description="Disordered" evidence="1">
    <location>
        <begin position="1"/>
        <end position="117"/>
    </location>
</feature>
<proteinExistence type="predicted"/>
<feature type="transmembrane region" description="Helical" evidence="2">
    <location>
        <begin position="240"/>
        <end position="264"/>
    </location>
</feature>
<dbReference type="AlphaFoldDB" id="A0A919BLL6"/>
<comment type="caution">
    <text evidence="3">The sequence shown here is derived from an EMBL/GenBank/DDBJ whole genome shotgun (WGS) entry which is preliminary data.</text>
</comment>
<sequence>MNDTPGRHTPGSAPSDSPSDGSPGSPSDGLPETSSQNSPGSPPGGVPEGSSGASSDREGGSGPRWSKDQPPAGRWAPPTSGPNRPPAPGRAWGGPPPQRGRGGLGAPPAPKPGVIPLRPLGVGEILEASVAILRRHWRTVLAVTVPVAVVTQIALVIVQRYLSVAQPVLHPDATPSEQLEAASAYLRASFAELAPSMLVSIAASVFVSALLTVVVSRAILGRPVTFSEAWQEASPRLPKLLLLSLALPLAAGLFSFVAMLPGLLLGGGGGAALAFLGGLAAFVVVIWLLIRFSLASPALMLERQGLLQSLKRSAKLVDGSWWRVFGITVLAQLLIGIFTMLLTIPFTAIAFALDGIEAGTGTAVSWTYLVVMAVGGVLSSALTYPIAAGVTVLLYVDQRIRREALDLELAKAAGLPGYSSTES</sequence>
<feature type="compositionally biased region" description="Pro residues" evidence="1">
    <location>
        <begin position="79"/>
        <end position="98"/>
    </location>
</feature>
<gene>
    <name evidence="3" type="ORF">GCM10017667_32160</name>
</gene>
<feature type="transmembrane region" description="Helical" evidence="2">
    <location>
        <begin position="270"/>
        <end position="290"/>
    </location>
</feature>
<feature type="transmembrane region" description="Helical" evidence="2">
    <location>
        <begin position="365"/>
        <end position="396"/>
    </location>
</feature>
<feature type="transmembrane region" description="Helical" evidence="2">
    <location>
        <begin position="197"/>
        <end position="220"/>
    </location>
</feature>
<dbReference type="Proteomes" id="UP000632849">
    <property type="component" value="Unassembled WGS sequence"/>
</dbReference>
<dbReference type="PANTHER" id="PTHR33133:SF1">
    <property type="entry name" value="EXPRESSED PROTEIN-RELATED"/>
    <property type="match status" value="1"/>
</dbReference>
<dbReference type="RefSeq" id="WP_190041834.1">
    <property type="nucleotide sequence ID" value="NZ_BNBE01000001.1"/>
</dbReference>
<accession>A0A919BLL6</accession>
<feature type="transmembrane region" description="Helical" evidence="2">
    <location>
        <begin position="321"/>
        <end position="353"/>
    </location>
</feature>
<reference evidence="3" key="2">
    <citation type="submission" date="2020-09" db="EMBL/GenBank/DDBJ databases">
        <authorList>
            <person name="Sun Q."/>
            <person name="Ohkuma M."/>
        </authorList>
    </citation>
    <scope>NUCLEOTIDE SEQUENCE</scope>
    <source>
        <strain evidence="3">JCM 4122</strain>
    </source>
</reference>
<keyword evidence="4" id="KW-1185">Reference proteome</keyword>
<dbReference type="EMBL" id="BNBE01000001">
    <property type="protein sequence ID" value="GHF98905.1"/>
    <property type="molecule type" value="Genomic_DNA"/>
</dbReference>
<organism evidence="3 4">
    <name type="scientific">Streptomyces filamentosus</name>
    <name type="common">Streptomyces roseosporus</name>
    <dbReference type="NCBI Taxonomy" id="67294"/>
    <lineage>
        <taxon>Bacteria</taxon>
        <taxon>Bacillati</taxon>
        <taxon>Actinomycetota</taxon>
        <taxon>Actinomycetes</taxon>
        <taxon>Kitasatosporales</taxon>
        <taxon>Streptomycetaceae</taxon>
        <taxon>Streptomyces</taxon>
    </lineage>
</organism>
<protein>
    <recommendedName>
        <fullName evidence="5">Glycerophosphoryl diester phosphodiesterase membrane domain-containing protein</fullName>
    </recommendedName>
</protein>
<keyword evidence="2" id="KW-0812">Transmembrane</keyword>
<evidence type="ECO:0008006" key="5">
    <source>
        <dbReference type="Google" id="ProtNLM"/>
    </source>
</evidence>
<feature type="transmembrane region" description="Helical" evidence="2">
    <location>
        <begin position="140"/>
        <end position="162"/>
    </location>
</feature>